<keyword evidence="3" id="KW-0378">Hydrolase</keyword>
<dbReference type="InterPro" id="IPR032465">
    <property type="entry name" value="ACMSD"/>
</dbReference>
<evidence type="ECO:0000313" key="3">
    <source>
        <dbReference type="EMBL" id="RAY13698.1"/>
    </source>
</evidence>
<dbReference type="AlphaFoldDB" id="A0A365H3W2"/>
<dbReference type="PANTHER" id="PTHR21240">
    <property type="entry name" value="2-AMINO-3-CARBOXYLMUCONATE-6-SEMIALDEHYDE DECARBOXYLASE"/>
    <property type="match status" value="1"/>
</dbReference>
<dbReference type="GO" id="GO:0019748">
    <property type="term" value="P:secondary metabolic process"/>
    <property type="evidence" value="ECO:0007669"/>
    <property type="project" value="TreeGrafter"/>
</dbReference>
<name>A0A365H3W2_9ACTN</name>
<dbReference type="RefSeq" id="WP_111869237.1">
    <property type="nucleotide sequence ID" value="NZ_QLYX01000008.1"/>
</dbReference>
<reference evidence="3 4" key="1">
    <citation type="submission" date="2018-06" db="EMBL/GenBank/DDBJ databases">
        <title>Actinomadura craniellae sp. nov. isolated from marine sponge Craniella sp.</title>
        <authorList>
            <person name="Li L."/>
            <person name="Xu Q.H."/>
            <person name="Lin H.W."/>
            <person name="Lu Y.H."/>
        </authorList>
    </citation>
    <scope>NUCLEOTIDE SEQUENCE [LARGE SCALE GENOMIC DNA]</scope>
    <source>
        <strain evidence="3 4">LHW63021</strain>
    </source>
</reference>
<dbReference type="GO" id="GO:0016831">
    <property type="term" value="F:carboxy-lyase activity"/>
    <property type="evidence" value="ECO:0007669"/>
    <property type="project" value="InterPro"/>
</dbReference>
<dbReference type="Proteomes" id="UP000251891">
    <property type="component" value="Unassembled WGS sequence"/>
</dbReference>
<keyword evidence="4" id="KW-1185">Reference proteome</keyword>
<dbReference type="SUPFAM" id="SSF51556">
    <property type="entry name" value="Metallo-dependent hydrolases"/>
    <property type="match status" value="1"/>
</dbReference>
<dbReference type="InterPro" id="IPR006680">
    <property type="entry name" value="Amidohydro-rel"/>
</dbReference>
<feature type="domain" description="Amidohydrolase-related" evidence="2">
    <location>
        <begin position="85"/>
        <end position="374"/>
    </location>
</feature>
<sequence>MNIDEMILVSIDDHVVEPPDMFDRHVPKKWADQAPRLVPNEQGIDQWVYRGRPTGVVGLNAVVSWPPEEWGLNPSSYAEMRPAVYDVHQRVRDMDRNGILTSMCFPTFAGFSAGHLSHVKDEITVVMIQAYNDWHIDDWAGAYPGRFIPIALLPLWDPALAVAEIRRVAAKGCHAVTMPELPHMDGLPSYHDIDYWAPVFEALCDTGTVMCLHIGQGFGSITLAPDAPVDNRMILACQVSAFGAQDLLWGPALRTYKDLKVAWSEGGIGWIPFYLDRCDRHYTNQRWLRRDFGGRLPSDVFREHSLACYVSDPTTLRLRNEIGIDIIAWECDYPHSDSMWPDAPEQVLAELDAAGATDEEINKITWQNSCRFFGWDPFAHVPAERATVGALRAQATDVDTSIRSRKEWAERYAQRAG</sequence>
<proteinExistence type="predicted"/>
<dbReference type="Gene3D" id="3.20.20.140">
    <property type="entry name" value="Metal-dependent hydrolases"/>
    <property type="match status" value="1"/>
</dbReference>
<accession>A0A365H3W2</accession>
<evidence type="ECO:0000256" key="1">
    <source>
        <dbReference type="ARBA" id="ARBA00023239"/>
    </source>
</evidence>
<evidence type="ECO:0000259" key="2">
    <source>
        <dbReference type="Pfam" id="PF04909"/>
    </source>
</evidence>
<gene>
    <name evidence="3" type="ORF">DPM19_18720</name>
</gene>
<organism evidence="3 4">
    <name type="scientific">Actinomadura craniellae</name>
    <dbReference type="NCBI Taxonomy" id="2231787"/>
    <lineage>
        <taxon>Bacteria</taxon>
        <taxon>Bacillati</taxon>
        <taxon>Actinomycetota</taxon>
        <taxon>Actinomycetes</taxon>
        <taxon>Streptosporangiales</taxon>
        <taxon>Thermomonosporaceae</taxon>
        <taxon>Actinomadura</taxon>
    </lineage>
</organism>
<dbReference type="EMBL" id="QLYX01000008">
    <property type="protein sequence ID" value="RAY13698.1"/>
    <property type="molecule type" value="Genomic_DNA"/>
</dbReference>
<dbReference type="OrthoDB" id="8673349at2"/>
<dbReference type="PANTHER" id="PTHR21240:SF28">
    <property type="entry name" value="ISO-OROTATE DECARBOXYLASE (EUROFUNG)"/>
    <property type="match status" value="1"/>
</dbReference>
<dbReference type="GO" id="GO:0005737">
    <property type="term" value="C:cytoplasm"/>
    <property type="evidence" value="ECO:0007669"/>
    <property type="project" value="TreeGrafter"/>
</dbReference>
<comment type="caution">
    <text evidence="3">The sequence shown here is derived from an EMBL/GenBank/DDBJ whole genome shotgun (WGS) entry which is preliminary data.</text>
</comment>
<dbReference type="Pfam" id="PF04909">
    <property type="entry name" value="Amidohydro_2"/>
    <property type="match status" value="1"/>
</dbReference>
<dbReference type="GO" id="GO:0016787">
    <property type="term" value="F:hydrolase activity"/>
    <property type="evidence" value="ECO:0007669"/>
    <property type="project" value="UniProtKB-KW"/>
</dbReference>
<protein>
    <submittedName>
        <fullName evidence="3">Amidohydrolase</fullName>
    </submittedName>
</protein>
<keyword evidence="1" id="KW-0456">Lyase</keyword>
<evidence type="ECO:0000313" key="4">
    <source>
        <dbReference type="Proteomes" id="UP000251891"/>
    </source>
</evidence>
<dbReference type="InterPro" id="IPR032466">
    <property type="entry name" value="Metal_Hydrolase"/>
</dbReference>